<keyword evidence="1" id="KW-1133">Transmembrane helix</keyword>
<comment type="caution">
    <text evidence="2">The sequence shown here is derived from an EMBL/GenBank/DDBJ whole genome shotgun (WGS) entry which is preliminary data.</text>
</comment>
<protein>
    <submittedName>
        <fullName evidence="2">Uncharacterized protein</fullName>
    </submittedName>
</protein>
<sequence>MSALGRWAMVGGLLTLLVGMGGYLLTETDTPPTDAEVRSNLLATIRAAAPRERLEREIASALDRDAPEEAEEYLEVADLIGVPVDPALRRRWTEETSGWNATMRAAKRAALGFATGEGEDPVGVAAALASDLTVVGDVRDLAGEASKMAKGEAIDELTVGLSIAGVALTAGTVATMGSALPAKAGLSLTKLARRTGKLTAKFQAEMGGIVLRAVDIPAFRRAVAGIPWYRMDELAAAAGRHAARVDGAAIRRTMASLGEIGAATSPARTLSILRHVDGVTDLRNAERAAKLLGKPVSGALRLTGRALLGVAAGAVTLSMAAVGAIVAAVAGTLSFLIGALMALSILRRTARAVRWLFRNSVGRLFRSHPTPAR</sequence>
<reference evidence="2 3" key="1">
    <citation type="submission" date="2018-12" db="EMBL/GenBank/DDBJ databases">
        <authorList>
            <person name="Yang Y."/>
        </authorList>
    </citation>
    <scope>NUCLEOTIDE SEQUENCE [LARGE SCALE GENOMIC DNA]</scope>
    <source>
        <strain evidence="2 3">GSF71</strain>
    </source>
</reference>
<dbReference type="AlphaFoldDB" id="A0A3S1CF43"/>
<evidence type="ECO:0000313" key="3">
    <source>
        <dbReference type="Proteomes" id="UP000280346"/>
    </source>
</evidence>
<keyword evidence="3" id="KW-1185">Reference proteome</keyword>
<name>A0A3S1CF43_9PROT</name>
<evidence type="ECO:0000256" key="1">
    <source>
        <dbReference type="SAM" id="Phobius"/>
    </source>
</evidence>
<proteinExistence type="predicted"/>
<keyword evidence="1" id="KW-0812">Transmembrane</keyword>
<keyword evidence="1" id="KW-0472">Membrane</keyword>
<dbReference type="EMBL" id="RZIJ01000018">
    <property type="protein sequence ID" value="RUQ67131.1"/>
    <property type="molecule type" value="Genomic_DNA"/>
</dbReference>
<dbReference type="Proteomes" id="UP000280346">
    <property type="component" value="Unassembled WGS sequence"/>
</dbReference>
<gene>
    <name evidence="2" type="ORF">EJ913_20850</name>
</gene>
<dbReference type="RefSeq" id="WP_127001467.1">
    <property type="nucleotide sequence ID" value="NZ_CP173190.1"/>
</dbReference>
<accession>A0A3S1CF43</accession>
<feature type="transmembrane region" description="Helical" evidence="1">
    <location>
        <begin position="320"/>
        <end position="346"/>
    </location>
</feature>
<organism evidence="2 3">
    <name type="scientific">Azospirillum doebereinerae</name>
    <dbReference type="NCBI Taxonomy" id="92933"/>
    <lineage>
        <taxon>Bacteria</taxon>
        <taxon>Pseudomonadati</taxon>
        <taxon>Pseudomonadota</taxon>
        <taxon>Alphaproteobacteria</taxon>
        <taxon>Rhodospirillales</taxon>
        <taxon>Azospirillaceae</taxon>
        <taxon>Azospirillum</taxon>
    </lineage>
</organism>
<dbReference type="OrthoDB" id="7352453at2"/>
<evidence type="ECO:0000313" key="2">
    <source>
        <dbReference type="EMBL" id="RUQ67131.1"/>
    </source>
</evidence>